<accession>A0AAN9PNW0</accession>
<dbReference type="AlphaFoldDB" id="A0AAN9PNW0"/>
<proteinExistence type="predicted"/>
<sequence>MPKIAPVLCELGIESSGHLENLLYGKKTVPVEAPQPYLMLCAFGKKVKGEADLFYFPLMPLTFSHLMTWSVVRKIWGWRWTTVVVAVFEHVIKGRAICPVSVTRNYEKKLRCALKLVNGTYSGICLLKRDFSCELPTGSSIFLPGGV</sequence>
<dbReference type="EMBL" id="JAYMYQ010000011">
    <property type="protein sequence ID" value="KAK7306590.1"/>
    <property type="molecule type" value="Genomic_DNA"/>
</dbReference>
<evidence type="ECO:0000313" key="2">
    <source>
        <dbReference type="Proteomes" id="UP001367508"/>
    </source>
</evidence>
<reference evidence="1 2" key="1">
    <citation type="submission" date="2024-01" db="EMBL/GenBank/DDBJ databases">
        <title>The genomes of 5 underutilized Papilionoideae crops provide insights into root nodulation and disease resistanc.</title>
        <authorList>
            <person name="Jiang F."/>
        </authorList>
    </citation>
    <scope>NUCLEOTIDE SEQUENCE [LARGE SCALE GENOMIC DNA]</scope>
    <source>
        <strain evidence="1">LVBAO_FW01</strain>
        <tissue evidence="1">Leaves</tissue>
    </source>
</reference>
<organism evidence="1 2">
    <name type="scientific">Canavalia gladiata</name>
    <name type="common">Sword bean</name>
    <name type="synonym">Dolichos gladiatus</name>
    <dbReference type="NCBI Taxonomy" id="3824"/>
    <lineage>
        <taxon>Eukaryota</taxon>
        <taxon>Viridiplantae</taxon>
        <taxon>Streptophyta</taxon>
        <taxon>Embryophyta</taxon>
        <taxon>Tracheophyta</taxon>
        <taxon>Spermatophyta</taxon>
        <taxon>Magnoliopsida</taxon>
        <taxon>eudicotyledons</taxon>
        <taxon>Gunneridae</taxon>
        <taxon>Pentapetalae</taxon>
        <taxon>rosids</taxon>
        <taxon>fabids</taxon>
        <taxon>Fabales</taxon>
        <taxon>Fabaceae</taxon>
        <taxon>Papilionoideae</taxon>
        <taxon>50 kb inversion clade</taxon>
        <taxon>NPAAA clade</taxon>
        <taxon>indigoferoid/millettioid clade</taxon>
        <taxon>Phaseoleae</taxon>
        <taxon>Canavalia</taxon>
    </lineage>
</organism>
<keyword evidence="2" id="KW-1185">Reference proteome</keyword>
<protein>
    <submittedName>
        <fullName evidence="1">Uncharacterized protein</fullName>
    </submittedName>
</protein>
<name>A0AAN9PNW0_CANGL</name>
<comment type="caution">
    <text evidence="1">The sequence shown here is derived from an EMBL/GenBank/DDBJ whole genome shotgun (WGS) entry which is preliminary data.</text>
</comment>
<evidence type="ECO:0000313" key="1">
    <source>
        <dbReference type="EMBL" id="KAK7306590.1"/>
    </source>
</evidence>
<dbReference type="Proteomes" id="UP001367508">
    <property type="component" value="Unassembled WGS sequence"/>
</dbReference>
<gene>
    <name evidence="1" type="ORF">VNO77_44539</name>
</gene>